<dbReference type="SMR" id="A0A178VZA2"/>
<dbReference type="Pfam" id="PF13639">
    <property type="entry name" value="zf-RING_2"/>
    <property type="match status" value="1"/>
</dbReference>
<evidence type="ECO:0000256" key="4">
    <source>
        <dbReference type="ARBA" id="ARBA00022833"/>
    </source>
</evidence>
<reference evidence="13" key="1">
    <citation type="journal article" date="2016" name="Proc. Natl. Acad. Sci. U.S.A.">
        <title>Chromosome-level assembly of Arabidopsis thaliana Ler reveals the extent of translocation and inversion polymorphisms.</title>
        <authorList>
            <person name="Zapata L."/>
            <person name="Ding J."/>
            <person name="Willing E.M."/>
            <person name="Hartwig B."/>
            <person name="Bezdan D."/>
            <person name="Jiao W.B."/>
            <person name="Patel V."/>
            <person name="Velikkakam James G."/>
            <person name="Koornneef M."/>
            <person name="Ossowski S."/>
            <person name="Schneeberger K."/>
        </authorList>
    </citation>
    <scope>NUCLEOTIDE SEQUENCE [LARGE SCALE GENOMIC DNA]</scope>
    <source>
        <strain evidence="13">cv. Landsberg erecta</strain>
    </source>
</reference>
<evidence type="ECO:0000259" key="7">
    <source>
        <dbReference type="PROSITE" id="PS50089"/>
    </source>
</evidence>
<accession>A0A178VZA2</accession>
<dbReference type="PANTHER" id="PTHR46151">
    <property type="entry name" value="NEP1-INTERACTING PROTEIN-LIKE 2"/>
    <property type="match status" value="1"/>
</dbReference>
<evidence type="ECO:0000313" key="11">
    <source>
        <dbReference type="EMBL" id="OAP11184.1"/>
    </source>
</evidence>
<dbReference type="EMBL" id="CACRSJ010000105">
    <property type="protein sequence ID" value="VYS53370.1"/>
    <property type="molecule type" value="Genomic_DNA"/>
</dbReference>
<protein>
    <submittedName>
        <fullName evidence="10">(thale cress) hypothetical protein</fullName>
    </submittedName>
</protein>
<evidence type="ECO:0000313" key="9">
    <source>
        <dbReference type="EMBL" id="CAA0370856.1"/>
    </source>
</evidence>
<dbReference type="InterPro" id="IPR001841">
    <property type="entry name" value="Znf_RING"/>
</dbReference>
<dbReference type="Araport" id="AT2G24480"/>
<dbReference type="Proteomes" id="UP000426265">
    <property type="component" value="Unassembled WGS sequence"/>
</dbReference>
<dbReference type="OMA" id="GHNNSCP"/>
<dbReference type="KEGG" id="ath:AT2G24480"/>
<evidence type="ECO:0000313" key="14">
    <source>
        <dbReference type="Proteomes" id="UP000426265"/>
    </source>
</evidence>
<evidence type="ECO:0000256" key="1">
    <source>
        <dbReference type="ARBA" id="ARBA00004370"/>
    </source>
</evidence>
<dbReference type="EMBL" id="LUHQ01000002">
    <property type="protein sequence ID" value="OAP11184.1"/>
    <property type="molecule type" value="Genomic_DNA"/>
</dbReference>
<dbReference type="AlphaFoldDB" id="A0A178VZA2"/>
<evidence type="ECO:0000256" key="6">
    <source>
        <dbReference type="PROSITE-ProRule" id="PRU00175"/>
    </source>
</evidence>
<organism evidence="11 13">
    <name type="scientific">Arabidopsis thaliana</name>
    <name type="common">Mouse-ear cress</name>
    <dbReference type="NCBI Taxonomy" id="3702"/>
    <lineage>
        <taxon>Eukaryota</taxon>
        <taxon>Viridiplantae</taxon>
        <taxon>Streptophyta</taxon>
        <taxon>Embryophyta</taxon>
        <taxon>Tracheophyta</taxon>
        <taxon>Spermatophyta</taxon>
        <taxon>Magnoliopsida</taxon>
        <taxon>eudicotyledons</taxon>
        <taxon>Gunneridae</taxon>
        <taxon>Pentapetalae</taxon>
        <taxon>rosids</taxon>
        <taxon>malvids</taxon>
        <taxon>Brassicales</taxon>
        <taxon>Brassicaceae</taxon>
        <taxon>Camelineae</taxon>
        <taxon>Arabidopsis</taxon>
    </lineage>
</organism>
<dbReference type="SMART" id="SM00184">
    <property type="entry name" value="RING"/>
    <property type="match status" value="1"/>
</dbReference>
<reference evidence="10 16" key="4">
    <citation type="submission" date="2020-09" db="EMBL/GenBank/DDBJ databases">
        <authorList>
            <person name="Ashkenazy H."/>
        </authorList>
    </citation>
    <scope>NUCLEOTIDE SEQUENCE [LARGE SCALE GENOMIC DNA]</scope>
    <source>
        <strain evidence="16">cv. Cdm-0</strain>
    </source>
</reference>
<evidence type="ECO:0000313" key="8">
    <source>
        <dbReference type="Araport" id="AT2G24480"/>
    </source>
</evidence>
<evidence type="ECO:0000256" key="5">
    <source>
        <dbReference type="ARBA" id="ARBA00023136"/>
    </source>
</evidence>
<keyword evidence="4" id="KW-0862">Zinc</keyword>
<dbReference type="PROSITE" id="PS50089">
    <property type="entry name" value="ZF_RING_2"/>
    <property type="match status" value="1"/>
</dbReference>
<feature type="domain" description="RING-type" evidence="7">
    <location>
        <begin position="150"/>
        <end position="193"/>
    </location>
</feature>
<reference evidence="11" key="2">
    <citation type="submission" date="2016-03" db="EMBL/GenBank/DDBJ databases">
        <title>Full-length assembly of Arabidopsis thaliana Ler reveals the complement of translocations and inversions.</title>
        <authorList>
            <person name="Zapata L."/>
            <person name="Schneeberger K."/>
            <person name="Ossowski S."/>
        </authorList>
    </citation>
    <scope>NUCLEOTIDE SEQUENCE [LARGE SCALE GENOMIC DNA]</scope>
    <source>
        <tissue evidence="11">Leaf</tissue>
    </source>
</reference>
<dbReference type="OrthoDB" id="1045959at2759"/>
<keyword evidence="2" id="KW-0479">Metal-binding</keyword>
<keyword evidence="3 6" id="KW-0863">Zinc-finger</keyword>
<dbReference type="GO" id="GO:0016020">
    <property type="term" value="C:membrane"/>
    <property type="evidence" value="ECO:0007669"/>
    <property type="project" value="UniProtKB-SubCell"/>
</dbReference>
<dbReference type="GO" id="GO:0008270">
    <property type="term" value="F:zinc ion binding"/>
    <property type="evidence" value="ECO:0007669"/>
    <property type="project" value="UniProtKB-KW"/>
</dbReference>
<evidence type="ECO:0000313" key="10">
    <source>
        <dbReference type="EMBL" id="CAD5319391.1"/>
    </source>
</evidence>
<sequence length="198" mass="22594">MDTESFKLDVHVQAWSQGRSLGFLSTVVISLHREVEEFLIKEKDDSVTSLGSYPDSSCHDPLISLKLPCFKPNDVFHRLQSQLHDHVMSEQISSKIVEAQRQRSQSFYSQQQPLFMIVSVKLTQKVYSVVPCISSPSATDVDQEEESETCAICLENMSRSENYCQMPYCKHCYHEGCVTKWVIGHNNSCPLCRKPVDK</sequence>
<evidence type="ECO:0000313" key="16">
    <source>
        <dbReference type="Proteomes" id="UP000516314"/>
    </source>
</evidence>
<dbReference type="Gene3D" id="3.30.40.10">
    <property type="entry name" value="Zinc/RING finger domain, C3HC4 (zinc finger)"/>
    <property type="match status" value="1"/>
</dbReference>
<dbReference type="PANTHER" id="PTHR46151:SF17">
    <property type="entry name" value="NEP1-INTERACTING PROTEIN-LIKE 1"/>
    <property type="match status" value="1"/>
</dbReference>
<evidence type="ECO:0000313" key="15">
    <source>
        <dbReference type="Proteomes" id="UP000434276"/>
    </source>
</evidence>
<dbReference type="EMBL" id="CACSHJ010000088">
    <property type="protein sequence ID" value="CAA0370856.1"/>
    <property type="molecule type" value="Genomic_DNA"/>
</dbReference>
<dbReference type="Proteomes" id="UP000434276">
    <property type="component" value="Unassembled WGS sequence"/>
</dbReference>
<reference evidence="9 15" key="3">
    <citation type="submission" date="2019-12" db="EMBL/GenBank/DDBJ databases">
        <authorList>
            <person name="Jiao W.-B."/>
            <person name="Schneeberger K."/>
        </authorList>
    </citation>
    <scope>NUCLEOTIDE SEQUENCE [LARGE SCALE GENOMIC DNA]</scope>
    <source>
        <strain evidence="14">cv. An-1</strain>
        <strain evidence="15">cv. C24</strain>
    </source>
</reference>
<dbReference type="SUPFAM" id="SSF57850">
    <property type="entry name" value="RING/U-box"/>
    <property type="match status" value="1"/>
</dbReference>
<dbReference type="InterPro" id="IPR013083">
    <property type="entry name" value="Znf_RING/FYVE/PHD"/>
</dbReference>
<dbReference type="Proteomes" id="UP000516314">
    <property type="component" value="Chromosome 2"/>
</dbReference>
<name>A0A178VZA2_ARATH</name>
<keyword evidence="5" id="KW-0472">Membrane</keyword>
<gene>
    <name evidence="8" type="ordered locus">At2g24480</name>
    <name evidence="11" type="ordered locus">AXX17_At2g20130</name>
    <name evidence="12" type="ORF">AN1_LOCUS8831</name>
    <name evidence="10" type="ORF">AT9943_LOCUS7574</name>
    <name evidence="9" type="ORF">C24_LOCUS8681</name>
</gene>
<evidence type="ECO:0000313" key="12">
    <source>
        <dbReference type="EMBL" id="VYS53370.1"/>
    </source>
</evidence>
<dbReference type="EMBL" id="LR881467">
    <property type="protein sequence ID" value="CAD5319391.1"/>
    <property type="molecule type" value="Genomic_DNA"/>
</dbReference>
<comment type="subcellular location">
    <subcellularLocation>
        <location evidence="1">Membrane</location>
    </subcellularLocation>
</comment>
<proteinExistence type="predicted"/>
<evidence type="ECO:0000256" key="2">
    <source>
        <dbReference type="ARBA" id="ARBA00022723"/>
    </source>
</evidence>
<evidence type="ECO:0000256" key="3">
    <source>
        <dbReference type="ARBA" id="ARBA00022771"/>
    </source>
</evidence>
<dbReference type="Proteomes" id="UP000078284">
    <property type="component" value="Chromosome 2"/>
</dbReference>
<dbReference type="GeneID" id="816984"/>
<evidence type="ECO:0000313" key="13">
    <source>
        <dbReference type="Proteomes" id="UP000078284"/>
    </source>
</evidence>